<dbReference type="VEuPathDB" id="FungiDB:PPTG_15167"/>
<dbReference type="PANTHER" id="PTHR45125:SF3">
    <property type="entry name" value="NO-APICAL-MERISTEM-ASSOCIATED CARBOXY-TERMINAL DOMAIN PROTEIN"/>
    <property type="match status" value="1"/>
</dbReference>
<dbReference type="AlphaFoldDB" id="W2L650"/>
<evidence type="ECO:0008006" key="3">
    <source>
        <dbReference type="Google" id="ProtNLM"/>
    </source>
</evidence>
<dbReference type="OrthoDB" id="89742at2759"/>
<dbReference type="PANTHER" id="PTHR45125">
    <property type="entry name" value="F21J9.4-RELATED"/>
    <property type="match status" value="1"/>
</dbReference>
<evidence type="ECO:0000313" key="2">
    <source>
        <dbReference type="EMBL" id="ETL92896.1"/>
    </source>
</evidence>
<dbReference type="EMBL" id="KI679760">
    <property type="protein sequence ID" value="ETL92896.1"/>
    <property type="molecule type" value="Genomic_DNA"/>
</dbReference>
<proteinExistence type="predicted"/>
<reference evidence="2" key="1">
    <citation type="submission" date="2013-11" db="EMBL/GenBank/DDBJ databases">
        <title>The Genome Sequence of Phytophthora parasitica CHvinca01.</title>
        <authorList>
            <consortium name="The Broad Institute Genomics Platform"/>
            <person name="Russ C."/>
            <person name="Tyler B."/>
            <person name="Panabieres F."/>
            <person name="Shan W."/>
            <person name="Tripathy S."/>
            <person name="Grunwald N."/>
            <person name="Machado M."/>
            <person name="Johnson C.S."/>
            <person name="Arredondo F."/>
            <person name="Hong C."/>
            <person name="Coffey M."/>
            <person name="Young S.K."/>
            <person name="Zeng Q."/>
            <person name="Gargeya S."/>
            <person name="Fitzgerald M."/>
            <person name="Abouelleil A."/>
            <person name="Alvarado L."/>
            <person name="Chapman S.B."/>
            <person name="Gainer-Dewar J."/>
            <person name="Goldberg J."/>
            <person name="Griggs A."/>
            <person name="Gujja S."/>
            <person name="Hansen M."/>
            <person name="Howarth C."/>
            <person name="Imamovic A."/>
            <person name="Ireland A."/>
            <person name="Larimer J."/>
            <person name="McCowan C."/>
            <person name="Murphy C."/>
            <person name="Pearson M."/>
            <person name="Poon T.W."/>
            <person name="Priest M."/>
            <person name="Roberts A."/>
            <person name="Saif S."/>
            <person name="Shea T."/>
            <person name="Sykes S."/>
            <person name="Wortman J."/>
            <person name="Nusbaum C."/>
            <person name="Birren B."/>
        </authorList>
    </citation>
    <scope>NUCLEOTIDE SEQUENCE [LARGE SCALE GENOMIC DNA]</scope>
    <source>
        <strain evidence="2">CHvinca01</strain>
    </source>
</reference>
<sequence length="154" mass="17636">MERGRCWGTTKYEALVQHICISRCPLLMARSRRLLRFGRAFWMPSTAWLSRLARTTTGLFRQFAITDRDVGKFVGCYSAVKSRDQSGKNADDHLDDTRALFAAQEGFSFAFESCWQILRKSQKFMDGNSCTSDASNRGNGATTEEMEERRRNLL</sequence>
<evidence type="ECO:0000256" key="1">
    <source>
        <dbReference type="SAM" id="MobiDB-lite"/>
    </source>
</evidence>
<protein>
    <recommendedName>
        <fullName evidence="3">No apical meristem-associated C-terminal domain-containing protein</fullName>
    </recommendedName>
</protein>
<dbReference type="Proteomes" id="UP000054423">
    <property type="component" value="Unassembled WGS sequence"/>
</dbReference>
<feature type="compositionally biased region" description="Polar residues" evidence="1">
    <location>
        <begin position="128"/>
        <end position="142"/>
    </location>
</feature>
<accession>W2L650</accession>
<gene>
    <name evidence="2" type="ORF">L917_08856</name>
</gene>
<organism evidence="2">
    <name type="scientific">Phytophthora nicotianae</name>
    <name type="common">Potato buckeye rot agent</name>
    <name type="synonym">Phytophthora parasitica</name>
    <dbReference type="NCBI Taxonomy" id="4792"/>
    <lineage>
        <taxon>Eukaryota</taxon>
        <taxon>Sar</taxon>
        <taxon>Stramenopiles</taxon>
        <taxon>Oomycota</taxon>
        <taxon>Peronosporomycetes</taxon>
        <taxon>Peronosporales</taxon>
        <taxon>Peronosporaceae</taxon>
        <taxon>Phytophthora</taxon>
    </lineage>
</organism>
<name>W2L650_PHYNI</name>
<feature type="region of interest" description="Disordered" evidence="1">
    <location>
        <begin position="125"/>
        <end position="154"/>
    </location>
</feature>